<keyword evidence="2 9" id="KW-1003">Cell membrane</keyword>
<organism evidence="12 13">
    <name type="scientific">Marilutibacter alkalisoli</name>
    <dbReference type="NCBI Taxonomy" id="2591633"/>
    <lineage>
        <taxon>Bacteria</taxon>
        <taxon>Pseudomonadati</taxon>
        <taxon>Pseudomonadota</taxon>
        <taxon>Gammaproteobacteria</taxon>
        <taxon>Lysobacterales</taxon>
        <taxon>Lysobacteraceae</taxon>
        <taxon>Marilutibacter</taxon>
    </lineage>
</organism>
<dbReference type="KEGG" id="lyj:FKV23_13300"/>
<dbReference type="InterPro" id="IPR026579">
    <property type="entry name" value="FtsQ"/>
</dbReference>
<keyword evidence="8 9" id="KW-0131">Cell cycle</keyword>
<dbReference type="GO" id="GO:0032153">
    <property type="term" value="C:cell division site"/>
    <property type="evidence" value="ECO:0007669"/>
    <property type="project" value="UniProtKB-UniRule"/>
</dbReference>
<comment type="similarity">
    <text evidence="9">Belongs to the FtsQ/DivIB family. FtsQ subfamily.</text>
</comment>
<dbReference type="HAMAP" id="MF_00911">
    <property type="entry name" value="FtsQ_subfam"/>
    <property type="match status" value="1"/>
</dbReference>
<dbReference type="EMBL" id="CP041242">
    <property type="protein sequence ID" value="QDH70951.1"/>
    <property type="molecule type" value="Genomic_DNA"/>
</dbReference>
<evidence type="ECO:0000256" key="4">
    <source>
        <dbReference type="ARBA" id="ARBA00022618"/>
    </source>
</evidence>
<sequence>MSALLRLIGWTLAVALVVLPVVAVLKGWVGQDQWPLTRLRATGEFERVDPAALQRALMPYAKQGFFAVKLDDARAAVAALPWVEHAEVRKRWPDVLEVTVVEHRPFARWGEERVLSEQGRLFPSEGIEVPDTLPWLDGPDTRVSDVVRFYNESRSLFAPLGIAVRQVELDARGSWSLGLGNGAVVMVGRSQPGERLQRFIRVIPQLVAQNGQLPVRADLRYTNGFSLTWASGDESADTDDASAATGARPALNDRTGLAGTDAATRWTASTRHERTEQILQQVNI</sequence>
<evidence type="ECO:0000256" key="7">
    <source>
        <dbReference type="ARBA" id="ARBA00023136"/>
    </source>
</evidence>
<dbReference type="PANTHER" id="PTHR35851">
    <property type="entry name" value="CELL DIVISION PROTEIN FTSQ"/>
    <property type="match status" value="1"/>
</dbReference>
<dbReference type="InterPro" id="IPR045335">
    <property type="entry name" value="FtsQ_C_sf"/>
</dbReference>
<dbReference type="GO" id="GO:0090529">
    <property type="term" value="P:cell septum assembly"/>
    <property type="evidence" value="ECO:0007669"/>
    <property type="project" value="InterPro"/>
</dbReference>
<feature type="domain" description="POTRA" evidence="11">
    <location>
        <begin position="34"/>
        <end position="103"/>
    </location>
</feature>
<dbReference type="AlphaFoldDB" id="A0A514BU76"/>
<dbReference type="Gene3D" id="3.40.50.11690">
    <property type="entry name" value="Cell division protein FtsQ/DivIB"/>
    <property type="match status" value="1"/>
</dbReference>
<dbReference type="PANTHER" id="PTHR35851:SF1">
    <property type="entry name" value="CELL DIVISION PROTEIN FTSQ"/>
    <property type="match status" value="1"/>
</dbReference>
<evidence type="ECO:0000256" key="10">
    <source>
        <dbReference type="SAM" id="MobiDB-lite"/>
    </source>
</evidence>
<dbReference type="GO" id="GO:0005886">
    <property type="term" value="C:plasma membrane"/>
    <property type="evidence" value="ECO:0007669"/>
    <property type="project" value="UniProtKB-SubCell"/>
</dbReference>
<dbReference type="Gene3D" id="3.10.20.310">
    <property type="entry name" value="membrane protein fhac"/>
    <property type="match status" value="1"/>
</dbReference>
<keyword evidence="7 9" id="KW-0472">Membrane</keyword>
<evidence type="ECO:0000256" key="3">
    <source>
        <dbReference type="ARBA" id="ARBA00022519"/>
    </source>
</evidence>
<dbReference type="RefSeq" id="WP_141624283.1">
    <property type="nucleotide sequence ID" value="NZ_CP041242.1"/>
</dbReference>
<dbReference type="Pfam" id="PF03799">
    <property type="entry name" value="FtsQ_DivIB_C"/>
    <property type="match status" value="1"/>
</dbReference>
<evidence type="ECO:0000313" key="12">
    <source>
        <dbReference type="EMBL" id="QDH70951.1"/>
    </source>
</evidence>
<dbReference type="GO" id="GO:0043093">
    <property type="term" value="P:FtsZ-dependent cytokinesis"/>
    <property type="evidence" value="ECO:0007669"/>
    <property type="project" value="UniProtKB-UniRule"/>
</dbReference>
<dbReference type="PROSITE" id="PS51779">
    <property type="entry name" value="POTRA"/>
    <property type="match status" value="1"/>
</dbReference>
<dbReference type="Pfam" id="PF08478">
    <property type="entry name" value="POTRA_1"/>
    <property type="match status" value="1"/>
</dbReference>
<evidence type="ECO:0000313" key="13">
    <source>
        <dbReference type="Proteomes" id="UP000317199"/>
    </source>
</evidence>
<keyword evidence="3 9" id="KW-0997">Cell inner membrane</keyword>
<dbReference type="Proteomes" id="UP000317199">
    <property type="component" value="Chromosome"/>
</dbReference>
<comment type="function">
    <text evidence="9">Essential cell division protein. May link together the upstream cell division proteins, which are predominantly cytoplasmic, with the downstream cell division proteins, which are predominantly periplasmic. May control correct divisome assembly.</text>
</comment>
<dbReference type="InterPro" id="IPR005548">
    <property type="entry name" value="Cell_div_FtsQ/DivIB_C"/>
</dbReference>
<keyword evidence="4 9" id="KW-0132">Cell division</keyword>
<evidence type="ECO:0000259" key="11">
    <source>
        <dbReference type="PROSITE" id="PS51779"/>
    </source>
</evidence>
<protein>
    <recommendedName>
        <fullName evidence="9">Cell division protein FtsQ</fullName>
    </recommendedName>
</protein>
<comment type="subcellular location">
    <subcellularLocation>
        <location evidence="9">Cell inner membrane</location>
        <topology evidence="9">Single-pass type II membrane protein</topology>
    </subcellularLocation>
    <subcellularLocation>
        <location evidence="1">Membrane</location>
    </subcellularLocation>
    <text evidence="9">Localizes to the division septum.</text>
</comment>
<accession>A0A514BU76</accession>
<dbReference type="InterPro" id="IPR013685">
    <property type="entry name" value="POTRA_FtsQ_type"/>
</dbReference>
<evidence type="ECO:0000256" key="6">
    <source>
        <dbReference type="ARBA" id="ARBA00022989"/>
    </source>
</evidence>
<evidence type="ECO:0000256" key="8">
    <source>
        <dbReference type="ARBA" id="ARBA00023306"/>
    </source>
</evidence>
<reference evidence="12 13" key="1">
    <citation type="submission" date="2019-06" db="EMBL/GenBank/DDBJ databases">
        <title>Lysobacter alkalisoli sp. nov. isolated from saline-alkali soil.</title>
        <authorList>
            <person name="Sun J.-Q."/>
            <person name="Xu L."/>
        </authorList>
    </citation>
    <scope>NUCLEOTIDE SEQUENCE [LARGE SCALE GENOMIC DNA]</scope>
    <source>
        <strain evidence="12 13">SJ-36</strain>
    </source>
</reference>
<feature type="region of interest" description="Disordered" evidence="10">
    <location>
        <begin position="232"/>
        <end position="262"/>
    </location>
</feature>
<dbReference type="OrthoDB" id="9790370at2"/>
<evidence type="ECO:0000256" key="2">
    <source>
        <dbReference type="ARBA" id="ARBA00022475"/>
    </source>
</evidence>
<name>A0A514BU76_9GAMM</name>
<keyword evidence="5 9" id="KW-0812">Transmembrane</keyword>
<dbReference type="InterPro" id="IPR034746">
    <property type="entry name" value="POTRA"/>
</dbReference>
<gene>
    <name evidence="9" type="primary">ftsQ</name>
    <name evidence="12" type="ORF">FKV23_13300</name>
</gene>
<keyword evidence="6 9" id="KW-1133">Transmembrane helix</keyword>
<keyword evidence="13" id="KW-1185">Reference proteome</keyword>
<evidence type="ECO:0000256" key="1">
    <source>
        <dbReference type="ARBA" id="ARBA00004370"/>
    </source>
</evidence>
<evidence type="ECO:0000256" key="5">
    <source>
        <dbReference type="ARBA" id="ARBA00022692"/>
    </source>
</evidence>
<evidence type="ECO:0000256" key="9">
    <source>
        <dbReference type="HAMAP-Rule" id="MF_00911"/>
    </source>
</evidence>
<comment type="subunit">
    <text evidence="9">Part of a complex composed of FtsB, FtsL and FtsQ.</text>
</comment>
<proteinExistence type="inferred from homology"/>